<reference evidence="2 3" key="1">
    <citation type="submission" date="2018-06" db="EMBL/GenBank/DDBJ databases">
        <title>Comparative genomics reveals the genomic features of Rhizophagus irregularis, R. cerebriforme, R. diaphanum and Gigaspora rosea, and their symbiotic lifestyle signature.</title>
        <authorList>
            <person name="Morin E."/>
            <person name="San Clemente H."/>
            <person name="Chen E.C.H."/>
            <person name="De La Providencia I."/>
            <person name="Hainaut M."/>
            <person name="Kuo A."/>
            <person name="Kohler A."/>
            <person name="Murat C."/>
            <person name="Tang N."/>
            <person name="Roy S."/>
            <person name="Loubradou J."/>
            <person name="Henrissat B."/>
            <person name="Grigoriev I.V."/>
            <person name="Corradi N."/>
            <person name="Roux C."/>
            <person name="Martin F.M."/>
        </authorList>
    </citation>
    <scope>NUCLEOTIDE SEQUENCE [LARGE SCALE GENOMIC DNA]</scope>
    <source>
        <strain evidence="2 3">DAOM 227022</strain>
    </source>
</reference>
<dbReference type="Proteomes" id="UP000265703">
    <property type="component" value="Unassembled WGS sequence"/>
</dbReference>
<dbReference type="PANTHER" id="PTHR44329:SF6">
    <property type="entry name" value="RECEPTOR-INTERACTING SERINE_THREONINE-PROTEIN KINASE 1"/>
    <property type="match status" value="1"/>
</dbReference>
<dbReference type="InterPro" id="IPR001245">
    <property type="entry name" value="Ser-Thr/Tyr_kinase_cat_dom"/>
</dbReference>
<accession>A0A397SB88</accession>
<keyword evidence="2" id="KW-0418">Kinase</keyword>
<dbReference type="OrthoDB" id="1668230at2759"/>
<sequence length="504" mass="58041">MLPYIDPQYFKKQINNDNQYRANKKSDVYSIGFILWEISSGQKPFESYDIPHVLLSKILDGKRETPIPDTPIDYINIYTKCWQYNPDDRPDMQQVFSELINLNSNEINEAKSYGSFKIEYDKTQMSAHLTEDLNGVNNEVGIKKSDKKRERYNNDYKSTKHPRLEITTVDDMDLDASITGQNNQQNYYSSNMAASSYTSSQENNGLKMMGIVSIFENSHVRNNTSDLNPSMSSVTIATGVFSIEKFIKLGHVNFYEYNDFNNIEEISSGLVGKVYKANRKLNEKCVALQSFNLDDTTINEIVYEMELHQEVVFNDMMIKLYGITKIDADEYLLILEYAEGGTLRNYLKKNFLSLNWQDKYRLALQLSKAIECLHENGIVHNDLHSNNVLVQRNSIKLADFGLNKRIKDASRPSLISFDTIPYIDPRGINIKEKSPVVEMEKYKLNKKSDVYSVGVLLWEISSGNKPFSDEEYNVILGKKITQGLRENIVDGTPEEYYNLYASKK</sequence>
<name>A0A397SB88_9GLOM</name>
<organism evidence="2 3">
    <name type="scientific">Glomus cerebriforme</name>
    <dbReference type="NCBI Taxonomy" id="658196"/>
    <lineage>
        <taxon>Eukaryota</taxon>
        <taxon>Fungi</taxon>
        <taxon>Fungi incertae sedis</taxon>
        <taxon>Mucoromycota</taxon>
        <taxon>Glomeromycotina</taxon>
        <taxon>Glomeromycetes</taxon>
        <taxon>Glomerales</taxon>
        <taxon>Glomeraceae</taxon>
        <taxon>Glomus</taxon>
    </lineage>
</organism>
<dbReference type="PANTHER" id="PTHR44329">
    <property type="entry name" value="SERINE/THREONINE-PROTEIN KINASE TNNI3K-RELATED"/>
    <property type="match status" value="1"/>
</dbReference>
<keyword evidence="3" id="KW-1185">Reference proteome</keyword>
<dbReference type="EMBL" id="QKYT01000781">
    <property type="protein sequence ID" value="RIA81545.1"/>
    <property type="molecule type" value="Genomic_DNA"/>
</dbReference>
<dbReference type="Gene3D" id="1.10.510.10">
    <property type="entry name" value="Transferase(Phosphotransferase) domain 1"/>
    <property type="match status" value="2"/>
</dbReference>
<gene>
    <name evidence="2" type="ORF">C1645_551849</name>
</gene>
<feature type="domain" description="Protein kinase" evidence="1">
    <location>
        <begin position="260"/>
        <end position="504"/>
    </location>
</feature>
<dbReference type="InterPro" id="IPR011009">
    <property type="entry name" value="Kinase-like_dom_sf"/>
</dbReference>
<dbReference type="SUPFAM" id="SSF56112">
    <property type="entry name" value="Protein kinase-like (PK-like)"/>
    <property type="match status" value="2"/>
</dbReference>
<dbReference type="AlphaFoldDB" id="A0A397SB88"/>
<evidence type="ECO:0000259" key="1">
    <source>
        <dbReference type="PROSITE" id="PS50011"/>
    </source>
</evidence>
<feature type="domain" description="Protein kinase" evidence="1">
    <location>
        <begin position="1"/>
        <end position="102"/>
    </location>
</feature>
<comment type="caution">
    <text evidence="2">The sequence shown here is derived from an EMBL/GenBank/DDBJ whole genome shotgun (WGS) entry which is preliminary data.</text>
</comment>
<dbReference type="PROSITE" id="PS50011">
    <property type="entry name" value="PROTEIN_KINASE_DOM"/>
    <property type="match status" value="2"/>
</dbReference>
<dbReference type="GO" id="GO:0005524">
    <property type="term" value="F:ATP binding"/>
    <property type="evidence" value="ECO:0007669"/>
    <property type="project" value="InterPro"/>
</dbReference>
<dbReference type="GO" id="GO:0004674">
    <property type="term" value="F:protein serine/threonine kinase activity"/>
    <property type="evidence" value="ECO:0007669"/>
    <property type="project" value="TreeGrafter"/>
</dbReference>
<protein>
    <submittedName>
        <fullName evidence="2">Kinase-like domain-containing protein</fullName>
    </submittedName>
</protein>
<dbReference type="STRING" id="658196.A0A397SB88"/>
<evidence type="ECO:0000313" key="3">
    <source>
        <dbReference type="Proteomes" id="UP000265703"/>
    </source>
</evidence>
<dbReference type="InterPro" id="IPR051681">
    <property type="entry name" value="Ser/Thr_Kinases-Pseudokinases"/>
</dbReference>
<dbReference type="Pfam" id="PF00069">
    <property type="entry name" value="Pkinase"/>
    <property type="match status" value="1"/>
</dbReference>
<keyword evidence="2" id="KW-0808">Transferase</keyword>
<evidence type="ECO:0000313" key="2">
    <source>
        <dbReference type="EMBL" id="RIA81545.1"/>
    </source>
</evidence>
<dbReference type="Pfam" id="PF07714">
    <property type="entry name" value="PK_Tyr_Ser-Thr"/>
    <property type="match status" value="1"/>
</dbReference>
<proteinExistence type="predicted"/>
<dbReference type="InterPro" id="IPR000719">
    <property type="entry name" value="Prot_kinase_dom"/>
</dbReference>